<dbReference type="EMBL" id="JACSPR010000001">
    <property type="protein sequence ID" value="MBD8029060.1"/>
    <property type="molecule type" value="Genomic_DNA"/>
</dbReference>
<dbReference type="InterPro" id="IPR036390">
    <property type="entry name" value="WH_DNA-bd_sf"/>
</dbReference>
<sequence>MASATEKRRYEVLRAIVADYIESQEPVGSKALLERHKLNVSSATIRNDMSVLESDGYIVQEHSSSGRVPTEKGYRLFVNSIHDIKPLSLAERRAILGFLEGGVDLEDVLRRSVQLLSQLTHQAAVVQLPTLKTSRVKHCEVVPLSPVRLLLVLITDTGRVDQRNVELDEPLEADKVTVLKDLLNGALAEKTLTDASEALQELSHNAPSDIRSTMEKCSGVLVATLVEQPSDRLILAGASNLTRLTRETAASVPMVLEALEEQVVMLKLLSNVTDLDHVTVHIGEENEDVQLRSASVVTTGYGSPGNTLGGLGVVGPTYMDYPGTISKVSAVAKYVGRVLAGE</sequence>
<dbReference type="Proteomes" id="UP000650224">
    <property type="component" value="Unassembled WGS sequence"/>
</dbReference>
<gene>
    <name evidence="6 8" type="primary">hrcA</name>
    <name evidence="8" type="ORF">H9627_01740</name>
</gene>
<name>A0A8I0LGR4_9CORY</name>
<dbReference type="Gene3D" id="1.10.10.10">
    <property type="entry name" value="Winged helix-like DNA-binding domain superfamily/Winged helix DNA-binding domain"/>
    <property type="match status" value="1"/>
</dbReference>
<proteinExistence type="inferred from homology"/>
<keyword evidence="9" id="KW-1185">Reference proteome</keyword>
<evidence type="ECO:0000256" key="5">
    <source>
        <dbReference type="ARBA" id="ARBA00055319"/>
    </source>
</evidence>
<dbReference type="Pfam" id="PF01628">
    <property type="entry name" value="HrcA"/>
    <property type="match status" value="1"/>
</dbReference>
<dbReference type="InterPro" id="IPR036388">
    <property type="entry name" value="WH-like_DNA-bd_sf"/>
</dbReference>
<dbReference type="InterPro" id="IPR029016">
    <property type="entry name" value="GAF-like_dom_sf"/>
</dbReference>
<evidence type="ECO:0000256" key="1">
    <source>
        <dbReference type="ARBA" id="ARBA00022491"/>
    </source>
</evidence>
<comment type="function">
    <text evidence="5 6">Negative regulator of class I heat shock genes (grpE-dnaK-dnaJ and groELS operons). Prevents heat-shock induction of these operons.</text>
</comment>
<evidence type="ECO:0000256" key="6">
    <source>
        <dbReference type="HAMAP-Rule" id="MF_00081"/>
    </source>
</evidence>
<dbReference type="NCBIfam" id="TIGR00331">
    <property type="entry name" value="hrcA"/>
    <property type="match status" value="1"/>
</dbReference>
<dbReference type="HAMAP" id="MF_00081">
    <property type="entry name" value="HrcA"/>
    <property type="match status" value="1"/>
</dbReference>
<dbReference type="GO" id="GO:0045892">
    <property type="term" value="P:negative regulation of DNA-templated transcription"/>
    <property type="evidence" value="ECO:0007669"/>
    <property type="project" value="UniProtKB-UniRule"/>
</dbReference>
<dbReference type="Gene3D" id="3.30.450.40">
    <property type="match status" value="1"/>
</dbReference>
<dbReference type="FunFam" id="1.10.10.10:FF:000049">
    <property type="entry name" value="Heat-inducible transcription repressor HrcA"/>
    <property type="match status" value="1"/>
</dbReference>
<keyword evidence="1 6" id="KW-0678">Repressor</keyword>
<feature type="domain" description="Heat-inducible transcription repressor HrcA C-terminal" evidence="7">
    <location>
        <begin position="106"/>
        <end position="325"/>
    </location>
</feature>
<dbReference type="SUPFAM" id="SSF55781">
    <property type="entry name" value="GAF domain-like"/>
    <property type="match status" value="1"/>
</dbReference>
<reference evidence="8 9" key="1">
    <citation type="submission" date="2020-08" db="EMBL/GenBank/DDBJ databases">
        <title>A Genomic Blueprint of the Chicken Gut Microbiome.</title>
        <authorList>
            <person name="Gilroy R."/>
            <person name="Ravi A."/>
            <person name="Getino M."/>
            <person name="Pursley I."/>
            <person name="Horton D.L."/>
            <person name="Alikhan N.-F."/>
            <person name="Baker D."/>
            <person name="Gharbi K."/>
            <person name="Hall N."/>
            <person name="Watson M."/>
            <person name="Adriaenssens E.M."/>
            <person name="Foster-Nyarko E."/>
            <person name="Jarju S."/>
            <person name="Secka A."/>
            <person name="Antonio M."/>
            <person name="Oren A."/>
            <person name="Chaudhuri R."/>
            <person name="La Ragione R.M."/>
            <person name="Hildebrand F."/>
            <person name="Pallen M.J."/>
        </authorList>
    </citation>
    <scope>NUCLEOTIDE SEQUENCE [LARGE SCALE GENOMIC DNA]</scope>
    <source>
        <strain evidence="8 9">Sa1YVA5</strain>
    </source>
</reference>
<keyword evidence="4 6" id="KW-0804">Transcription</keyword>
<keyword evidence="2 6" id="KW-0805">Transcription regulation</keyword>
<protein>
    <recommendedName>
        <fullName evidence="6">Heat-inducible transcription repressor HrcA</fullName>
    </recommendedName>
</protein>
<dbReference type="InterPro" id="IPR021153">
    <property type="entry name" value="HrcA_C"/>
</dbReference>
<dbReference type="InterPro" id="IPR002571">
    <property type="entry name" value="HrcA"/>
</dbReference>
<dbReference type="AlphaFoldDB" id="A0A8I0LGR4"/>
<evidence type="ECO:0000256" key="2">
    <source>
        <dbReference type="ARBA" id="ARBA00023015"/>
    </source>
</evidence>
<dbReference type="PIRSF" id="PIRSF005485">
    <property type="entry name" value="HrcA"/>
    <property type="match status" value="1"/>
</dbReference>
<comment type="similarity">
    <text evidence="6">Belongs to the HrcA family.</text>
</comment>
<dbReference type="GO" id="GO:0003677">
    <property type="term" value="F:DNA binding"/>
    <property type="evidence" value="ECO:0007669"/>
    <property type="project" value="InterPro"/>
</dbReference>
<evidence type="ECO:0000256" key="3">
    <source>
        <dbReference type="ARBA" id="ARBA00023016"/>
    </source>
</evidence>
<comment type="caution">
    <text evidence="8">The sequence shown here is derived from an EMBL/GenBank/DDBJ whole genome shotgun (WGS) entry which is preliminary data.</text>
</comment>
<dbReference type="Gene3D" id="3.30.390.60">
    <property type="entry name" value="Heat-inducible transcription repressor hrca homolog, domain 3"/>
    <property type="match status" value="1"/>
</dbReference>
<dbReference type="RefSeq" id="WP_191732293.1">
    <property type="nucleotide sequence ID" value="NZ_JACSPR010000001.1"/>
</dbReference>
<dbReference type="InterPro" id="IPR023120">
    <property type="entry name" value="WHTH_transcript_rep_HrcA_IDD"/>
</dbReference>
<dbReference type="PANTHER" id="PTHR34824:SF1">
    <property type="entry name" value="HEAT-INDUCIBLE TRANSCRIPTION REPRESSOR HRCA"/>
    <property type="match status" value="1"/>
</dbReference>
<dbReference type="PANTHER" id="PTHR34824">
    <property type="entry name" value="HEAT-INDUCIBLE TRANSCRIPTION REPRESSOR HRCA"/>
    <property type="match status" value="1"/>
</dbReference>
<evidence type="ECO:0000313" key="9">
    <source>
        <dbReference type="Proteomes" id="UP000650224"/>
    </source>
</evidence>
<keyword evidence="3 6" id="KW-0346">Stress response</keyword>
<accession>A0A8I0LGR4</accession>
<evidence type="ECO:0000256" key="4">
    <source>
        <dbReference type="ARBA" id="ARBA00023163"/>
    </source>
</evidence>
<evidence type="ECO:0000259" key="7">
    <source>
        <dbReference type="Pfam" id="PF01628"/>
    </source>
</evidence>
<organism evidence="8 9">
    <name type="scientific">Corynebacterium gallinarum</name>
    <dbReference type="NCBI Taxonomy" id="2762214"/>
    <lineage>
        <taxon>Bacteria</taxon>
        <taxon>Bacillati</taxon>
        <taxon>Actinomycetota</taxon>
        <taxon>Actinomycetes</taxon>
        <taxon>Mycobacteriales</taxon>
        <taxon>Corynebacteriaceae</taxon>
        <taxon>Corynebacterium</taxon>
    </lineage>
</organism>
<dbReference type="SUPFAM" id="SSF46785">
    <property type="entry name" value="Winged helix' DNA-binding domain"/>
    <property type="match status" value="1"/>
</dbReference>
<evidence type="ECO:0000313" key="8">
    <source>
        <dbReference type="EMBL" id="MBD8029060.1"/>
    </source>
</evidence>